<sequence>MSSKIDPAIVQILAENVRAQILTPAPGMKLDPQIVQKIAQRVPVFSGMTSNCLMQTLASADHYPLKAGEAVFNEGDIGSAFYVVISGEVVVQTQRNGESVVLATLGTGECFGEMALVRNDVRSAGVVATRDSVTMRFERERVDGNPEIAHVIYRNIARILSGRLQESSIVLADLVAQQKNSGFLPL</sequence>
<protein>
    <recommendedName>
        <fullName evidence="1">Cyclic nucleotide-binding domain-containing protein</fullName>
    </recommendedName>
</protein>
<dbReference type="CDD" id="cd00038">
    <property type="entry name" value="CAP_ED"/>
    <property type="match status" value="1"/>
</dbReference>
<evidence type="ECO:0000259" key="1">
    <source>
        <dbReference type="PROSITE" id="PS50042"/>
    </source>
</evidence>
<feature type="domain" description="Cyclic nucleotide-binding" evidence="1">
    <location>
        <begin position="44"/>
        <end position="140"/>
    </location>
</feature>
<dbReference type="PROSITE" id="PS00889">
    <property type="entry name" value="CNMP_BINDING_2"/>
    <property type="match status" value="1"/>
</dbReference>
<dbReference type="SMART" id="SM00100">
    <property type="entry name" value="cNMP"/>
    <property type="match status" value="1"/>
</dbReference>
<dbReference type="InterPro" id="IPR018488">
    <property type="entry name" value="cNMP-bd_CS"/>
</dbReference>
<dbReference type="RefSeq" id="WP_029706920.1">
    <property type="nucleotide sequence ID" value="NZ_CP019239.1"/>
</dbReference>
<dbReference type="STRING" id="1484693.RS694_06040"/>
<dbReference type="Pfam" id="PF00027">
    <property type="entry name" value="cNMP_binding"/>
    <property type="match status" value="1"/>
</dbReference>
<keyword evidence="3" id="KW-1185">Reference proteome</keyword>
<name>A0A1P8K822_9BURK</name>
<proteinExistence type="predicted"/>
<dbReference type="PANTHER" id="PTHR23011:SF28">
    <property type="entry name" value="CYCLIC NUCLEOTIDE-BINDING DOMAIN CONTAINING PROTEIN"/>
    <property type="match status" value="1"/>
</dbReference>
<dbReference type="Proteomes" id="UP000186110">
    <property type="component" value="Chromosome"/>
</dbReference>
<dbReference type="eggNOG" id="COG0664">
    <property type="taxonomic scope" value="Bacteria"/>
</dbReference>
<dbReference type="AlphaFoldDB" id="A0A1P8K822"/>
<dbReference type="InterPro" id="IPR000595">
    <property type="entry name" value="cNMP-bd_dom"/>
</dbReference>
<dbReference type="SUPFAM" id="SSF51206">
    <property type="entry name" value="cAMP-binding domain-like"/>
    <property type="match status" value="1"/>
</dbReference>
<dbReference type="InterPro" id="IPR018490">
    <property type="entry name" value="cNMP-bd_dom_sf"/>
</dbReference>
<dbReference type="PRINTS" id="PR00103">
    <property type="entry name" value="CAMPKINASE"/>
</dbReference>
<reference evidence="2 3" key="1">
    <citation type="submission" date="2017-01" db="EMBL/GenBank/DDBJ databases">
        <authorList>
            <person name="Mah S.A."/>
            <person name="Swanson W.J."/>
            <person name="Moy G.W."/>
            <person name="Vacquier V.D."/>
        </authorList>
    </citation>
    <scope>NUCLEOTIDE SEQUENCE [LARGE SCALE GENOMIC DNA]</scope>
    <source>
        <strain evidence="2 3">DSM 22694</strain>
    </source>
</reference>
<evidence type="ECO:0000313" key="2">
    <source>
        <dbReference type="EMBL" id="APW42136.1"/>
    </source>
</evidence>
<dbReference type="KEGG" id="rsb:RS694_06040"/>
<dbReference type="InterPro" id="IPR014710">
    <property type="entry name" value="RmlC-like_jellyroll"/>
</dbReference>
<dbReference type="PROSITE" id="PS50042">
    <property type="entry name" value="CNMP_BINDING_3"/>
    <property type="match status" value="1"/>
</dbReference>
<dbReference type="EMBL" id="CP019239">
    <property type="protein sequence ID" value="APW42136.1"/>
    <property type="molecule type" value="Genomic_DNA"/>
</dbReference>
<dbReference type="PANTHER" id="PTHR23011">
    <property type="entry name" value="CYCLIC NUCLEOTIDE-BINDING DOMAIN CONTAINING PROTEIN"/>
    <property type="match status" value="1"/>
</dbReference>
<evidence type="ECO:0000313" key="3">
    <source>
        <dbReference type="Proteomes" id="UP000186110"/>
    </source>
</evidence>
<organism evidence="2 3">
    <name type="scientific">Rhodoferax saidenbachensis</name>
    <dbReference type="NCBI Taxonomy" id="1484693"/>
    <lineage>
        <taxon>Bacteria</taxon>
        <taxon>Pseudomonadati</taxon>
        <taxon>Pseudomonadota</taxon>
        <taxon>Betaproteobacteria</taxon>
        <taxon>Burkholderiales</taxon>
        <taxon>Comamonadaceae</taxon>
        <taxon>Rhodoferax</taxon>
    </lineage>
</organism>
<accession>A0A1P8K822</accession>
<dbReference type="Gene3D" id="2.60.120.10">
    <property type="entry name" value="Jelly Rolls"/>
    <property type="match status" value="1"/>
</dbReference>
<gene>
    <name evidence="2" type="ORF">RS694_06040</name>
</gene>